<reference evidence="1" key="1">
    <citation type="submission" date="2019-08" db="EMBL/GenBank/DDBJ databases">
        <authorList>
            <person name="Kucharzyk K."/>
            <person name="Murdoch R.W."/>
            <person name="Higgins S."/>
            <person name="Loffler F."/>
        </authorList>
    </citation>
    <scope>NUCLEOTIDE SEQUENCE</scope>
</reference>
<proteinExistence type="predicted"/>
<dbReference type="AlphaFoldDB" id="A0A645DZI2"/>
<gene>
    <name evidence="1" type="ORF">SDC9_141165</name>
</gene>
<protein>
    <submittedName>
        <fullName evidence="1">Uncharacterized protein</fullName>
    </submittedName>
</protein>
<name>A0A645DZI2_9ZZZZ</name>
<accession>A0A645DZI2</accession>
<evidence type="ECO:0000313" key="1">
    <source>
        <dbReference type="EMBL" id="MPM94023.1"/>
    </source>
</evidence>
<dbReference type="EMBL" id="VSSQ01040720">
    <property type="protein sequence ID" value="MPM94023.1"/>
    <property type="molecule type" value="Genomic_DNA"/>
</dbReference>
<organism evidence="1">
    <name type="scientific">bioreactor metagenome</name>
    <dbReference type="NCBI Taxonomy" id="1076179"/>
    <lineage>
        <taxon>unclassified sequences</taxon>
        <taxon>metagenomes</taxon>
        <taxon>ecological metagenomes</taxon>
    </lineage>
</organism>
<comment type="caution">
    <text evidence="1">The sequence shown here is derived from an EMBL/GenBank/DDBJ whole genome shotgun (WGS) entry which is preliminary data.</text>
</comment>
<sequence length="152" mass="16589">MLGHRLAVNHRSTDVAVEGAVRCFKISKITLGIVDDYTGRANKDRVLVPDRVSQCLLDPVQLARLGVDEDHSRGRIVDIPRLERIGGLIARHVTSGSHRSVWTCRRGKLGHSGQDACATGRACLGQSVVGELHCHFSSCRVARPTATFVVRT</sequence>